<accession>A0ACB5TM86</accession>
<proteinExistence type="predicted"/>
<organism evidence="1 2">
    <name type="scientific">Candida boidinii</name>
    <name type="common">Yeast</name>
    <dbReference type="NCBI Taxonomy" id="5477"/>
    <lineage>
        <taxon>Eukaryota</taxon>
        <taxon>Fungi</taxon>
        <taxon>Dikarya</taxon>
        <taxon>Ascomycota</taxon>
        <taxon>Saccharomycotina</taxon>
        <taxon>Pichiomycetes</taxon>
        <taxon>Pichiales</taxon>
        <taxon>Pichiaceae</taxon>
        <taxon>Ogataea</taxon>
        <taxon>Ogataea/Candida clade</taxon>
    </lineage>
</organism>
<evidence type="ECO:0000313" key="1">
    <source>
        <dbReference type="EMBL" id="GME90898.1"/>
    </source>
</evidence>
<keyword evidence="2" id="KW-1185">Reference proteome</keyword>
<reference evidence="1" key="1">
    <citation type="submission" date="2023-04" db="EMBL/GenBank/DDBJ databases">
        <title>Candida boidinii NBRC 1967.</title>
        <authorList>
            <person name="Ichikawa N."/>
            <person name="Sato H."/>
            <person name="Tonouchi N."/>
        </authorList>
    </citation>
    <scope>NUCLEOTIDE SEQUENCE</scope>
    <source>
        <strain evidence="1">NBRC 1967</strain>
    </source>
</reference>
<gene>
    <name evidence="1" type="ORF">Cboi01_000206100</name>
</gene>
<name>A0ACB5TM86_CANBO</name>
<sequence>MEDIKHYNIPIFNFINEYFANDESMDDETLELCNYLESNLPFAIMGSNLTIEDSETKKIKRVREYPWGIIDIFDNEISDVALLKSTLLVTHLNDLKDYTHEVLYENYRTKALGNDDYDENNHTNNLSNISSIANNTTTAIGATGTTTGTTNILDSNVYNSNGNSNSNSNGNGFNIKSLINNNGIDSNGNRQISTSTTNGTPYEIKEEQIRLEEERLRAFEDRVQRDLLLKRQEIEAREKELAEIEKRLAQETLN</sequence>
<protein>
    <submittedName>
        <fullName evidence="1">Unnamed protein product</fullName>
    </submittedName>
</protein>
<dbReference type="EMBL" id="BSXV01000857">
    <property type="protein sequence ID" value="GME90898.1"/>
    <property type="molecule type" value="Genomic_DNA"/>
</dbReference>
<evidence type="ECO:0000313" key="2">
    <source>
        <dbReference type="Proteomes" id="UP001165101"/>
    </source>
</evidence>
<comment type="caution">
    <text evidence="1">The sequence shown here is derived from an EMBL/GenBank/DDBJ whole genome shotgun (WGS) entry which is preliminary data.</text>
</comment>
<dbReference type="Proteomes" id="UP001165101">
    <property type="component" value="Unassembled WGS sequence"/>
</dbReference>